<dbReference type="Proteomes" id="UP000694387">
    <property type="component" value="Chromosome 20"/>
</dbReference>
<dbReference type="AlphaFoldDB" id="A0A9L0IJ89"/>
<reference evidence="1" key="2">
    <citation type="submission" date="2025-08" db="UniProtKB">
        <authorList>
            <consortium name="Ensembl"/>
        </authorList>
    </citation>
    <scope>IDENTIFICATION</scope>
</reference>
<organism evidence="1 2">
    <name type="scientific">Equus asinus</name>
    <name type="common">Donkey</name>
    <name type="synonym">Equus africanus asinus</name>
    <dbReference type="NCBI Taxonomy" id="9793"/>
    <lineage>
        <taxon>Eukaryota</taxon>
        <taxon>Metazoa</taxon>
        <taxon>Chordata</taxon>
        <taxon>Craniata</taxon>
        <taxon>Vertebrata</taxon>
        <taxon>Euteleostomi</taxon>
        <taxon>Mammalia</taxon>
        <taxon>Eutheria</taxon>
        <taxon>Laurasiatheria</taxon>
        <taxon>Perissodactyla</taxon>
        <taxon>Equidae</taxon>
        <taxon>Equus</taxon>
    </lineage>
</organism>
<sequence length="94" mass="10022">NISLSVILSDGLGAPAGCIACNPLSWVKTNQCVSAVCKLACIQRPQGLTETYPQVGKNVIKFKIASPSPPLSTSRAQMFTVSKCFLCEAPAWKH</sequence>
<accession>A0A9L0IJ89</accession>
<proteinExistence type="predicted"/>
<evidence type="ECO:0000313" key="1">
    <source>
        <dbReference type="Ensembl" id="ENSEASP00005037845.1"/>
    </source>
</evidence>
<reference evidence="1" key="3">
    <citation type="submission" date="2025-09" db="UniProtKB">
        <authorList>
            <consortium name="Ensembl"/>
        </authorList>
    </citation>
    <scope>IDENTIFICATION</scope>
</reference>
<dbReference type="GeneTree" id="ENSGT00910000147346"/>
<reference evidence="1 2" key="1">
    <citation type="journal article" date="2020" name="Nat. Commun.">
        <title>Donkey genomes provide new insights into domestication and selection for coat color.</title>
        <authorList>
            <person name="Wang"/>
            <person name="C."/>
            <person name="Li"/>
            <person name="H."/>
            <person name="Guo"/>
            <person name="Y."/>
            <person name="Huang"/>
            <person name="J."/>
            <person name="Sun"/>
            <person name="Y."/>
            <person name="Min"/>
            <person name="J."/>
            <person name="Wang"/>
            <person name="J."/>
            <person name="Fang"/>
            <person name="X."/>
            <person name="Zhao"/>
            <person name="Z."/>
            <person name="Wang"/>
            <person name="S."/>
            <person name="Zhang"/>
            <person name="Y."/>
            <person name="Liu"/>
            <person name="Q."/>
            <person name="Jiang"/>
            <person name="Q."/>
            <person name="Wang"/>
            <person name="X."/>
            <person name="Guo"/>
            <person name="Y."/>
            <person name="Yang"/>
            <person name="C."/>
            <person name="Wang"/>
            <person name="Y."/>
            <person name="Tian"/>
            <person name="F."/>
            <person name="Zhuang"/>
            <person name="G."/>
            <person name="Fan"/>
            <person name="Y."/>
            <person name="Gao"/>
            <person name="Q."/>
            <person name="Li"/>
            <person name="Y."/>
            <person name="Ju"/>
            <person name="Z."/>
            <person name="Li"/>
            <person name="J."/>
            <person name="Li"/>
            <person name="R."/>
            <person name="Hou"/>
            <person name="M."/>
            <person name="Yang"/>
            <person name="G."/>
            <person name="Liu"/>
            <person name="G."/>
            <person name="Liu"/>
            <person name="W."/>
            <person name="Guo"/>
            <person name="J."/>
            <person name="Pan"/>
            <person name="S."/>
            <person name="Fan"/>
            <person name="G."/>
            <person name="Zhang"/>
            <person name="W."/>
            <person name="Zhang"/>
            <person name="R."/>
            <person name="Yu"/>
            <person name="J."/>
            <person name="Zhang"/>
            <person name="X."/>
            <person name="Yin"/>
            <person name="Q."/>
            <person name="Ji"/>
            <person name="C."/>
            <person name="Jin"/>
            <person name="Y."/>
            <person name="Yue"/>
            <person name="G."/>
            <person name="Liu"/>
            <person name="M."/>
            <person name="Xu"/>
            <person name="J."/>
            <person name="Liu"/>
            <person name="S."/>
            <person name="Jordana"/>
            <person name="J."/>
            <person name="Noce"/>
            <person name="A."/>
            <person name="Amills"/>
            <person name="M."/>
            <person name="Wu"/>
            <person name="D.D."/>
            <person name="Li"/>
            <person name="S."/>
            <person name="Zhou"/>
            <person name="X. and Zhong"/>
            <person name="J."/>
        </authorList>
    </citation>
    <scope>NUCLEOTIDE SEQUENCE [LARGE SCALE GENOMIC DNA]</scope>
</reference>
<name>A0A9L0IJ89_EQUAS</name>
<protein>
    <submittedName>
        <fullName evidence="1">Uncharacterized protein</fullName>
    </submittedName>
</protein>
<keyword evidence="2" id="KW-1185">Reference proteome</keyword>
<dbReference type="Ensembl" id="ENSEAST00005052498.1">
    <property type="protein sequence ID" value="ENSEASP00005037845.1"/>
    <property type="gene ID" value="ENSEASG00005031476.1"/>
</dbReference>
<evidence type="ECO:0000313" key="2">
    <source>
        <dbReference type="Proteomes" id="UP000694387"/>
    </source>
</evidence>